<protein>
    <submittedName>
        <fullName evidence="2">Uncharacterized protein</fullName>
    </submittedName>
</protein>
<comment type="caution">
    <text evidence="2">The sequence shown here is derived from an EMBL/GenBank/DDBJ whole genome shotgun (WGS) entry which is preliminary data.</text>
</comment>
<proteinExistence type="predicted"/>
<evidence type="ECO:0000313" key="3">
    <source>
        <dbReference type="Proteomes" id="UP000605568"/>
    </source>
</evidence>
<feature type="region of interest" description="Disordered" evidence="1">
    <location>
        <begin position="1"/>
        <end position="22"/>
    </location>
</feature>
<accession>A0ABQ3M2Z5</accession>
<reference evidence="3" key="1">
    <citation type="journal article" date="2019" name="Int. J. Syst. Evol. Microbiol.">
        <title>The Global Catalogue of Microorganisms (GCM) 10K type strain sequencing project: providing services to taxonomists for standard genome sequencing and annotation.</title>
        <authorList>
            <consortium name="The Broad Institute Genomics Platform"/>
            <consortium name="The Broad Institute Genome Sequencing Center for Infectious Disease"/>
            <person name="Wu L."/>
            <person name="Ma J."/>
        </authorList>
    </citation>
    <scope>NUCLEOTIDE SEQUENCE [LARGE SCALE GENOMIC DNA]</scope>
    <source>
        <strain evidence="3">CGMCC 4.7367</strain>
    </source>
</reference>
<organism evidence="2 3">
    <name type="scientific">Lentzea cavernae</name>
    <dbReference type="NCBI Taxonomy" id="2020703"/>
    <lineage>
        <taxon>Bacteria</taxon>
        <taxon>Bacillati</taxon>
        <taxon>Actinomycetota</taxon>
        <taxon>Actinomycetes</taxon>
        <taxon>Pseudonocardiales</taxon>
        <taxon>Pseudonocardiaceae</taxon>
        <taxon>Lentzea</taxon>
    </lineage>
</organism>
<name>A0ABQ3M2Z5_9PSEU</name>
<dbReference type="Proteomes" id="UP000605568">
    <property type="component" value="Unassembled WGS sequence"/>
</dbReference>
<evidence type="ECO:0000313" key="2">
    <source>
        <dbReference type="EMBL" id="GHH30494.1"/>
    </source>
</evidence>
<keyword evidence="3" id="KW-1185">Reference proteome</keyword>
<feature type="compositionally biased region" description="Polar residues" evidence="1">
    <location>
        <begin position="1"/>
        <end position="12"/>
    </location>
</feature>
<dbReference type="EMBL" id="BNAR01000001">
    <property type="protein sequence ID" value="GHH30494.1"/>
    <property type="molecule type" value="Genomic_DNA"/>
</dbReference>
<gene>
    <name evidence="2" type="ORF">GCM10017774_08260</name>
</gene>
<evidence type="ECO:0000256" key="1">
    <source>
        <dbReference type="SAM" id="MobiDB-lite"/>
    </source>
</evidence>
<sequence>MTPSLATRTDSGFQVGLRDAGHGFPQQKTARAVLSTRNGPLSGAASGPGYFASTWSSWSASLVMIPAYEE</sequence>